<comment type="caution">
    <text evidence="2">The sequence shown here is derived from an EMBL/GenBank/DDBJ whole genome shotgun (WGS) entry which is preliminary data.</text>
</comment>
<proteinExistence type="predicted"/>
<organism evidence="2 3">
    <name type="scientific">Cadophora malorum</name>
    <dbReference type="NCBI Taxonomy" id="108018"/>
    <lineage>
        <taxon>Eukaryota</taxon>
        <taxon>Fungi</taxon>
        <taxon>Dikarya</taxon>
        <taxon>Ascomycota</taxon>
        <taxon>Pezizomycotina</taxon>
        <taxon>Leotiomycetes</taxon>
        <taxon>Helotiales</taxon>
        <taxon>Ploettnerulaceae</taxon>
        <taxon>Cadophora</taxon>
    </lineage>
</organism>
<gene>
    <name evidence="2" type="ORF">IFR04_012597</name>
</gene>
<feature type="compositionally biased region" description="Acidic residues" evidence="1">
    <location>
        <begin position="35"/>
        <end position="48"/>
    </location>
</feature>
<evidence type="ECO:0000313" key="3">
    <source>
        <dbReference type="Proteomes" id="UP000664132"/>
    </source>
</evidence>
<evidence type="ECO:0000313" key="2">
    <source>
        <dbReference type="EMBL" id="KAG4414259.1"/>
    </source>
</evidence>
<dbReference type="Proteomes" id="UP000664132">
    <property type="component" value="Unassembled WGS sequence"/>
</dbReference>
<reference evidence="2" key="1">
    <citation type="submission" date="2021-02" db="EMBL/GenBank/DDBJ databases">
        <title>Genome sequence Cadophora malorum strain M34.</title>
        <authorList>
            <person name="Stefanovic E."/>
            <person name="Vu D."/>
            <person name="Scully C."/>
            <person name="Dijksterhuis J."/>
            <person name="Roader J."/>
            <person name="Houbraken J."/>
        </authorList>
    </citation>
    <scope>NUCLEOTIDE SEQUENCE</scope>
    <source>
        <strain evidence="2">M34</strain>
    </source>
</reference>
<protein>
    <submittedName>
        <fullName evidence="2">Uncharacterized protein</fullName>
    </submittedName>
</protein>
<sequence>MDERCRAIESCGGEFLEDPRDSEYIRPLLDGFGEHEEEDNDPTEEERNEEIPQWLGVPQAGALIVIKAMDVIARRTGPAIPTIVEELLDHGMVGSEQSGFGSSECGLVAEEESGRELEFCGIGGGEGSSWWLMGVWEIGDEIWSLV</sequence>
<dbReference type="EMBL" id="JAFJYH010000273">
    <property type="protein sequence ID" value="KAG4414259.1"/>
    <property type="molecule type" value="Genomic_DNA"/>
</dbReference>
<keyword evidence="3" id="KW-1185">Reference proteome</keyword>
<dbReference type="AlphaFoldDB" id="A0A8H7T2Z7"/>
<evidence type="ECO:0000256" key="1">
    <source>
        <dbReference type="SAM" id="MobiDB-lite"/>
    </source>
</evidence>
<feature type="region of interest" description="Disordered" evidence="1">
    <location>
        <begin position="27"/>
        <end position="50"/>
    </location>
</feature>
<name>A0A8H7T2Z7_9HELO</name>
<accession>A0A8H7T2Z7</accession>